<dbReference type="InParanoid" id="A0A7C8MS92"/>
<organism evidence="1 2">
    <name type="scientific">Xylaria multiplex</name>
    <dbReference type="NCBI Taxonomy" id="323545"/>
    <lineage>
        <taxon>Eukaryota</taxon>
        <taxon>Fungi</taxon>
        <taxon>Dikarya</taxon>
        <taxon>Ascomycota</taxon>
        <taxon>Pezizomycotina</taxon>
        <taxon>Sordariomycetes</taxon>
        <taxon>Xylariomycetidae</taxon>
        <taxon>Xylariales</taxon>
        <taxon>Xylariaceae</taxon>
        <taxon>Xylaria</taxon>
    </lineage>
</organism>
<protein>
    <submittedName>
        <fullName evidence="1">Uncharacterized protein</fullName>
    </submittedName>
</protein>
<keyword evidence="2" id="KW-1185">Reference proteome</keyword>
<reference evidence="1 2" key="1">
    <citation type="submission" date="2019-12" db="EMBL/GenBank/DDBJ databases">
        <title>Draft genome sequence of the ascomycete Xylaria multiplex DSM 110363.</title>
        <authorList>
            <person name="Buettner E."/>
            <person name="Kellner H."/>
        </authorList>
    </citation>
    <scope>NUCLEOTIDE SEQUENCE [LARGE SCALE GENOMIC DNA]</scope>
    <source>
        <strain evidence="1 2">DSM 110363</strain>
    </source>
</reference>
<evidence type="ECO:0000313" key="2">
    <source>
        <dbReference type="Proteomes" id="UP000481858"/>
    </source>
</evidence>
<dbReference type="Proteomes" id="UP000481858">
    <property type="component" value="Unassembled WGS sequence"/>
</dbReference>
<sequence length="347" mass="38930">MPRAPSRRRCLSDAAYTCQVSLLIILNARKCPTLRLVRHSASQRAIEVEFPRASQLIHFHQFLKSIGTQSYLPIQLHLLDTLEENLVSTLRLLHAKNISFPISIKQIALLRPSSTSPNGTPPATLYLMFNKRATWASNTWPSTWKDDQLAGARLFFHIAKLLFRLSSLSPRPAPLDFSSQQVLATYLIKGPASHHIDLCSNAVAPLTAELAHAIALAFLVRNKARKCCDVLESFFGGPMQPPEPGTSPDAIYSRLELCTRTCRFGYYCGSVRRENDSEEGMVKAMSTATLTRLVCCRAEAATILDEPDAPQWWRTAMALYDAFLVGKRPMSGLERICAFDLYRYRDN</sequence>
<evidence type="ECO:0000313" key="1">
    <source>
        <dbReference type="EMBL" id="KAF2967067.1"/>
    </source>
</evidence>
<proteinExistence type="predicted"/>
<gene>
    <name evidence="1" type="ORF">GQX73_g6520</name>
</gene>
<accession>A0A7C8MS92</accession>
<dbReference type="AlphaFoldDB" id="A0A7C8MS92"/>
<dbReference type="EMBL" id="WUBL01000075">
    <property type="protein sequence ID" value="KAF2967067.1"/>
    <property type="molecule type" value="Genomic_DNA"/>
</dbReference>
<dbReference type="OrthoDB" id="4710221at2759"/>
<comment type="caution">
    <text evidence="1">The sequence shown here is derived from an EMBL/GenBank/DDBJ whole genome shotgun (WGS) entry which is preliminary data.</text>
</comment>
<name>A0A7C8MS92_9PEZI</name>